<dbReference type="AlphaFoldDB" id="A0A840ZU91"/>
<feature type="compositionally biased region" description="Low complexity" evidence="1">
    <location>
        <begin position="338"/>
        <end position="359"/>
    </location>
</feature>
<dbReference type="NCBIfam" id="NF033542">
    <property type="entry name" value="transpos_IS110"/>
    <property type="match status" value="1"/>
</dbReference>
<dbReference type="GO" id="GO:0006313">
    <property type="term" value="P:DNA transposition"/>
    <property type="evidence" value="ECO:0007669"/>
    <property type="project" value="InterPro"/>
</dbReference>
<gene>
    <name evidence="4" type="ORF">HNR00_005149</name>
</gene>
<organism evidence="4 5">
    <name type="scientific">Methylorubrum rhodinum</name>
    <dbReference type="NCBI Taxonomy" id="29428"/>
    <lineage>
        <taxon>Bacteria</taxon>
        <taxon>Pseudomonadati</taxon>
        <taxon>Pseudomonadota</taxon>
        <taxon>Alphaproteobacteria</taxon>
        <taxon>Hyphomicrobiales</taxon>
        <taxon>Methylobacteriaceae</taxon>
        <taxon>Methylorubrum</taxon>
    </lineage>
</organism>
<accession>A0A840ZU91</accession>
<reference evidence="4 5" key="1">
    <citation type="submission" date="2020-08" db="EMBL/GenBank/DDBJ databases">
        <title>Genomic Encyclopedia of Type Strains, Phase IV (KMG-IV): sequencing the most valuable type-strain genomes for metagenomic binning, comparative biology and taxonomic classification.</title>
        <authorList>
            <person name="Goeker M."/>
        </authorList>
    </citation>
    <scope>NUCLEOTIDE SEQUENCE [LARGE SCALE GENOMIC DNA]</scope>
    <source>
        <strain evidence="4 5">DSM 2163</strain>
    </source>
</reference>
<keyword evidence="5" id="KW-1185">Reference proteome</keyword>
<dbReference type="GO" id="GO:0003677">
    <property type="term" value="F:DNA binding"/>
    <property type="evidence" value="ECO:0007669"/>
    <property type="project" value="InterPro"/>
</dbReference>
<evidence type="ECO:0000256" key="1">
    <source>
        <dbReference type="SAM" id="MobiDB-lite"/>
    </source>
</evidence>
<dbReference type="Pfam" id="PF01548">
    <property type="entry name" value="DEDD_Tnp_IS110"/>
    <property type="match status" value="1"/>
</dbReference>
<feature type="region of interest" description="Disordered" evidence="1">
    <location>
        <begin position="332"/>
        <end position="359"/>
    </location>
</feature>
<comment type="caution">
    <text evidence="4">The sequence shown here is derived from an EMBL/GenBank/DDBJ whole genome shotgun (WGS) entry which is preliminary data.</text>
</comment>
<dbReference type="InterPro" id="IPR003346">
    <property type="entry name" value="Transposase_20"/>
</dbReference>
<name>A0A840ZU91_9HYPH</name>
<dbReference type="Proteomes" id="UP000583454">
    <property type="component" value="Unassembled WGS sequence"/>
</dbReference>
<dbReference type="PANTHER" id="PTHR33055">
    <property type="entry name" value="TRANSPOSASE FOR INSERTION SEQUENCE ELEMENT IS1111A"/>
    <property type="match status" value="1"/>
</dbReference>
<evidence type="ECO:0000259" key="3">
    <source>
        <dbReference type="Pfam" id="PF02371"/>
    </source>
</evidence>
<dbReference type="GO" id="GO:0004803">
    <property type="term" value="F:transposase activity"/>
    <property type="evidence" value="ECO:0007669"/>
    <property type="project" value="InterPro"/>
</dbReference>
<dbReference type="InterPro" id="IPR047650">
    <property type="entry name" value="Transpos_IS110"/>
</dbReference>
<evidence type="ECO:0000313" key="5">
    <source>
        <dbReference type="Proteomes" id="UP000583454"/>
    </source>
</evidence>
<protein>
    <submittedName>
        <fullName evidence="4">Transposase</fullName>
    </submittedName>
</protein>
<dbReference type="RefSeq" id="WP_183574314.1">
    <property type="nucleotide sequence ID" value="NZ_JACHOP010000053.1"/>
</dbReference>
<evidence type="ECO:0000313" key="4">
    <source>
        <dbReference type="EMBL" id="MBB5760397.1"/>
    </source>
</evidence>
<dbReference type="Pfam" id="PF02371">
    <property type="entry name" value="Transposase_20"/>
    <property type="match status" value="1"/>
</dbReference>
<dbReference type="PANTHER" id="PTHR33055:SF3">
    <property type="entry name" value="PUTATIVE TRANSPOSASE FOR IS117-RELATED"/>
    <property type="match status" value="1"/>
</dbReference>
<feature type="domain" description="Transposase IS116/IS110/IS902 C-terminal" evidence="3">
    <location>
        <begin position="211"/>
        <end position="287"/>
    </location>
</feature>
<dbReference type="InterPro" id="IPR002525">
    <property type="entry name" value="Transp_IS110-like_N"/>
</dbReference>
<feature type="domain" description="Transposase IS110-like N-terminal" evidence="2">
    <location>
        <begin position="7"/>
        <end position="142"/>
    </location>
</feature>
<proteinExistence type="predicted"/>
<sequence>MEQITRIGLDTSKSVFQVHGVDGAERTVVKRRLTRAKMLAFFERLPPCLVVLEACGASHHWARVLRGLGHEVRLIAPQLVKPYVMRGKNDASDAAALCEAASRPRMRFVPVKTPEQQAGLMLAGLRDKLIRRRTQLANGIRGYAAEFGLVAAKGLERIEELLLRTQTEPGVPDLARRLFAGLAQDYAVAQARVSEVEAELQAWHRTSEQSRRLAEMPGIGPVGAALLTMKIPDPAAFRSGRDVAAWLGLTPRNHSTAGRQKLGVITRAGDEALRSVLVAGAMSVIRQAKLGRGQPSVWLLGMLARKPLKLVAVALANKMARAAWRLMRTGQSYDPDRAAGPARPAPTAAHPTPAAAQPA</sequence>
<dbReference type="EMBL" id="JACHOP010000053">
    <property type="protein sequence ID" value="MBB5760397.1"/>
    <property type="molecule type" value="Genomic_DNA"/>
</dbReference>
<evidence type="ECO:0000259" key="2">
    <source>
        <dbReference type="Pfam" id="PF01548"/>
    </source>
</evidence>